<evidence type="ECO:0000313" key="3">
    <source>
        <dbReference type="Proteomes" id="UP000504606"/>
    </source>
</evidence>
<keyword evidence="3" id="KW-1185">Reference proteome</keyword>
<protein>
    <submittedName>
        <fullName evidence="4">Jerky protein homolog-like</fullName>
    </submittedName>
</protein>
<dbReference type="InterPro" id="IPR036397">
    <property type="entry name" value="RNaseH_sf"/>
</dbReference>
<proteinExistence type="predicted"/>
<dbReference type="PANTHER" id="PTHR19303:SF16">
    <property type="entry name" value="JERKY PROTEIN HOMOLOG-LIKE"/>
    <property type="match status" value="1"/>
</dbReference>
<evidence type="ECO:0000313" key="4">
    <source>
        <dbReference type="RefSeq" id="XP_026286878.2"/>
    </source>
</evidence>
<evidence type="ECO:0000259" key="2">
    <source>
        <dbReference type="Pfam" id="PF03184"/>
    </source>
</evidence>
<dbReference type="Pfam" id="PF03184">
    <property type="entry name" value="DDE_1"/>
    <property type="match status" value="1"/>
</dbReference>
<dbReference type="InterPro" id="IPR050863">
    <property type="entry name" value="CenT-Element_Derived"/>
</dbReference>
<reference evidence="4" key="1">
    <citation type="submission" date="2025-08" db="UniProtKB">
        <authorList>
            <consortium name="RefSeq"/>
        </authorList>
    </citation>
    <scope>IDENTIFICATION</scope>
    <source>
        <tissue evidence="4">Whole organism</tissue>
    </source>
</reference>
<dbReference type="OrthoDB" id="125347at2759"/>
<dbReference type="AlphaFoldDB" id="A0A6J1T0Y0"/>
<dbReference type="KEGG" id="foc:113212411"/>
<dbReference type="GO" id="GO:0005634">
    <property type="term" value="C:nucleus"/>
    <property type="evidence" value="ECO:0007669"/>
    <property type="project" value="TreeGrafter"/>
</dbReference>
<feature type="domain" description="DDE-1" evidence="2">
    <location>
        <begin position="2"/>
        <end position="164"/>
    </location>
</feature>
<dbReference type="Gene3D" id="3.30.420.10">
    <property type="entry name" value="Ribonuclease H-like superfamily/Ribonuclease H"/>
    <property type="match status" value="1"/>
</dbReference>
<feature type="compositionally biased region" description="Low complexity" evidence="1">
    <location>
        <begin position="241"/>
        <end position="251"/>
    </location>
</feature>
<evidence type="ECO:0000256" key="1">
    <source>
        <dbReference type="SAM" id="MobiDB-lite"/>
    </source>
</evidence>
<accession>A0A6J1T0Y0</accession>
<dbReference type="InterPro" id="IPR004875">
    <property type="entry name" value="DDE_SF_endonuclease_dom"/>
</dbReference>
<dbReference type="RefSeq" id="XP_026286878.2">
    <property type="nucleotide sequence ID" value="XM_026431093.2"/>
</dbReference>
<feature type="region of interest" description="Disordered" evidence="1">
    <location>
        <begin position="229"/>
        <end position="251"/>
    </location>
</feature>
<sequence length="302" mass="33355">MIGKSALPRCWRNRKDLTTLPVVYTNQHKAWMDSIIFLDWFGTVFVPEVQRRQAADGITGPVVLILDNAPCHPDASILNDVEPGFSVMYMPPNCTSPIQPIDQGAIETMKRLYRRGLLAELLLNETNDGLDVTKFQKKLTVDDCSRLASKAWSQVKETTLARVWRKLLGEQHGEETPTPPSSPDGILEQLAAVNPAITPSDMTAWLQVDHADPGHGLMTDDEILQAARREDVEDEEEVDDPSPTSAASPAVSAAAAVVTGPSKEEALTGFDTVVKYLSTKSDQQSQYLLRQFNKLFTPLNNN</sequence>
<organism evidence="3 4">
    <name type="scientific">Frankliniella occidentalis</name>
    <name type="common">Western flower thrips</name>
    <name type="synonym">Euthrips occidentalis</name>
    <dbReference type="NCBI Taxonomy" id="133901"/>
    <lineage>
        <taxon>Eukaryota</taxon>
        <taxon>Metazoa</taxon>
        <taxon>Ecdysozoa</taxon>
        <taxon>Arthropoda</taxon>
        <taxon>Hexapoda</taxon>
        <taxon>Insecta</taxon>
        <taxon>Pterygota</taxon>
        <taxon>Neoptera</taxon>
        <taxon>Paraneoptera</taxon>
        <taxon>Thysanoptera</taxon>
        <taxon>Terebrantia</taxon>
        <taxon>Thripoidea</taxon>
        <taxon>Thripidae</taxon>
        <taxon>Frankliniella</taxon>
    </lineage>
</organism>
<name>A0A6J1T0Y0_FRAOC</name>
<gene>
    <name evidence="4" type="primary">LOC113212411</name>
</gene>
<dbReference type="Proteomes" id="UP000504606">
    <property type="component" value="Unplaced"/>
</dbReference>
<dbReference type="PANTHER" id="PTHR19303">
    <property type="entry name" value="TRANSPOSON"/>
    <property type="match status" value="1"/>
</dbReference>
<dbReference type="GO" id="GO:0003677">
    <property type="term" value="F:DNA binding"/>
    <property type="evidence" value="ECO:0007669"/>
    <property type="project" value="TreeGrafter"/>
</dbReference>
<dbReference type="GeneID" id="113212411"/>